<dbReference type="RefSeq" id="WP_136729846.1">
    <property type="nucleotide sequence ID" value="NZ_SUMC01000101.1"/>
</dbReference>
<reference evidence="1 2" key="1">
    <citation type="submission" date="2019-04" db="EMBL/GenBank/DDBJ databases">
        <title>Streptomyces oryziradicis sp. nov., a novel actinomycete isolated from rhizosphere soil of rice (Oryza sativa L.).</title>
        <authorList>
            <person name="Li C."/>
        </authorList>
    </citation>
    <scope>NUCLEOTIDE SEQUENCE [LARGE SCALE GENOMIC DNA]</scope>
    <source>
        <strain evidence="1 2">NEAU-C40</strain>
    </source>
</reference>
<accession>A0A4U0RTV1</accession>
<dbReference type="Pfam" id="PF08798">
    <property type="entry name" value="CRISPR_assoc"/>
    <property type="match status" value="1"/>
</dbReference>
<keyword evidence="2" id="KW-1185">Reference proteome</keyword>
<dbReference type="SUPFAM" id="SSF117987">
    <property type="entry name" value="CRISPR-associated protein"/>
    <property type="match status" value="2"/>
</dbReference>
<dbReference type="OrthoDB" id="9795689at2"/>
<sequence>MNPPATFTRIRLNPHHPVVRRDLADPAALHRTLMRLVPDGLGPHPRQQAGLLFRLETAPGQPPVLLVQTHQPPQLTHLPATYGTAETRDLAPMFHALTPGRHVRYRITANASTRPPSTGARGKVIALRGDAALAWWHRRATGAGLAPRTADAAPRPFRRPTRHSPYHALTQFEGTATITDPDTLIHALRTGIGQGKSYGAGLLTLAPA</sequence>
<dbReference type="AlphaFoldDB" id="A0A4U0RTV1"/>
<evidence type="ECO:0000313" key="1">
    <source>
        <dbReference type="EMBL" id="TJZ99593.1"/>
    </source>
</evidence>
<protein>
    <submittedName>
        <fullName evidence="1">Type I-E CRISPR-associated protein Cas6/Cse3/CasE</fullName>
    </submittedName>
</protein>
<organism evidence="1 2">
    <name type="scientific">Actinacidiphila oryziradicis</name>
    <dbReference type="NCBI Taxonomy" id="2571141"/>
    <lineage>
        <taxon>Bacteria</taxon>
        <taxon>Bacillati</taxon>
        <taxon>Actinomycetota</taxon>
        <taxon>Actinomycetes</taxon>
        <taxon>Kitasatosporales</taxon>
        <taxon>Streptomycetaceae</taxon>
        <taxon>Actinacidiphila</taxon>
    </lineage>
</organism>
<comment type="caution">
    <text evidence="1">The sequence shown here is derived from an EMBL/GenBank/DDBJ whole genome shotgun (WGS) entry which is preliminary data.</text>
</comment>
<dbReference type="Gene3D" id="3.30.70.1200">
    <property type="entry name" value="Crispr-associated protein, domain 1"/>
    <property type="match status" value="1"/>
</dbReference>
<dbReference type="CDD" id="cd09727">
    <property type="entry name" value="Cas6_I-E"/>
    <property type="match status" value="1"/>
</dbReference>
<name>A0A4U0RTV1_9ACTN</name>
<dbReference type="Gene3D" id="3.30.70.1210">
    <property type="entry name" value="Crispr-associated protein, domain 2"/>
    <property type="match status" value="1"/>
</dbReference>
<gene>
    <name evidence="1" type="primary">cas6e</name>
    <name evidence="1" type="ORF">FCI23_45090</name>
</gene>
<dbReference type="Proteomes" id="UP000305778">
    <property type="component" value="Unassembled WGS sequence"/>
</dbReference>
<dbReference type="InterPro" id="IPR010179">
    <property type="entry name" value="CRISPR-assoc_prot_Cse3"/>
</dbReference>
<proteinExistence type="predicted"/>
<dbReference type="SMART" id="SM01101">
    <property type="entry name" value="CRISPR_assoc"/>
    <property type="match status" value="1"/>
</dbReference>
<evidence type="ECO:0000313" key="2">
    <source>
        <dbReference type="Proteomes" id="UP000305778"/>
    </source>
</evidence>
<dbReference type="NCBIfam" id="TIGR01907">
    <property type="entry name" value="casE_Cse3"/>
    <property type="match status" value="1"/>
</dbReference>
<dbReference type="EMBL" id="SUMC01000101">
    <property type="protein sequence ID" value="TJZ99593.1"/>
    <property type="molecule type" value="Genomic_DNA"/>
</dbReference>